<dbReference type="GO" id="GO:0004595">
    <property type="term" value="F:pantetheine-phosphate adenylyltransferase activity"/>
    <property type="evidence" value="ECO:0007669"/>
    <property type="project" value="UniProtKB-EC"/>
</dbReference>
<evidence type="ECO:0000256" key="6">
    <source>
        <dbReference type="ARBA" id="ARBA00029346"/>
    </source>
</evidence>
<sequence>MSVIKRIALFGGSFDPPTSAHREIVAEASTLFDEVVVVPCGPRPDKLTVNDIPSIHR</sequence>
<dbReference type="AlphaFoldDB" id="A0A382VSX2"/>
<dbReference type="Pfam" id="PF01467">
    <property type="entry name" value="CTP_transf_like"/>
    <property type="match status" value="1"/>
</dbReference>
<dbReference type="SUPFAM" id="SSF52374">
    <property type="entry name" value="Nucleotidylyl transferase"/>
    <property type="match status" value="1"/>
</dbReference>
<reference evidence="8" key="1">
    <citation type="submission" date="2018-05" db="EMBL/GenBank/DDBJ databases">
        <authorList>
            <person name="Lanie J.A."/>
            <person name="Ng W.-L."/>
            <person name="Kazmierczak K.M."/>
            <person name="Andrzejewski T.M."/>
            <person name="Davidsen T.M."/>
            <person name="Wayne K.J."/>
            <person name="Tettelin H."/>
            <person name="Glass J.I."/>
            <person name="Rusch D."/>
            <person name="Podicherti R."/>
            <person name="Tsui H.-C.T."/>
            <person name="Winkler M.E."/>
        </authorList>
    </citation>
    <scope>NUCLEOTIDE SEQUENCE</scope>
</reference>
<evidence type="ECO:0000259" key="7">
    <source>
        <dbReference type="Pfam" id="PF01467"/>
    </source>
</evidence>
<gene>
    <name evidence="8" type="ORF">METZ01_LOCUS401852</name>
</gene>
<evidence type="ECO:0000256" key="2">
    <source>
        <dbReference type="ARBA" id="ARBA00013868"/>
    </source>
</evidence>
<feature type="domain" description="Cytidyltransferase-like" evidence="7">
    <location>
        <begin position="9"/>
        <end position="50"/>
    </location>
</feature>
<evidence type="ECO:0000256" key="1">
    <source>
        <dbReference type="ARBA" id="ARBA00012392"/>
    </source>
</evidence>
<keyword evidence="5" id="KW-0173">Coenzyme A biosynthesis</keyword>
<feature type="non-terminal residue" evidence="8">
    <location>
        <position position="57"/>
    </location>
</feature>
<proteinExistence type="predicted"/>
<evidence type="ECO:0000256" key="3">
    <source>
        <dbReference type="ARBA" id="ARBA00022490"/>
    </source>
</evidence>
<name>A0A382VSX2_9ZZZZ</name>
<evidence type="ECO:0000256" key="4">
    <source>
        <dbReference type="ARBA" id="ARBA00022842"/>
    </source>
</evidence>
<dbReference type="EC" id="2.7.7.3" evidence="1"/>
<dbReference type="InterPro" id="IPR014729">
    <property type="entry name" value="Rossmann-like_a/b/a_fold"/>
</dbReference>
<organism evidence="8">
    <name type="scientific">marine metagenome</name>
    <dbReference type="NCBI Taxonomy" id="408172"/>
    <lineage>
        <taxon>unclassified sequences</taxon>
        <taxon>metagenomes</taxon>
        <taxon>ecological metagenomes</taxon>
    </lineage>
</organism>
<dbReference type="InterPro" id="IPR001980">
    <property type="entry name" value="PPAT"/>
</dbReference>
<protein>
    <recommendedName>
        <fullName evidence="2">Phosphopantetheine adenylyltransferase</fullName>
        <ecNumber evidence="1">2.7.7.3</ecNumber>
    </recommendedName>
</protein>
<comment type="catalytic activity">
    <reaction evidence="6">
        <text>(R)-4'-phosphopantetheine + ATP + H(+) = 3'-dephospho-CoA + diphosphate</text>
        <dbReference type="Rhea" id="RHEA:19801"/>
        <dbReference type="ChEBI" id="CHEBI:15378"/>
        <dbReference type="ChEBI" id="CHEBI:30616"/>
        <dbReference type="ChEBI" id="CHEBI:33019"/>
        <dbReference type="ChEBI" id="CHEBI:57328"/>
        <dbReference type="ChEBI" id="CHEBI:61723"/>
        <dbReference type="EC" id="2.7.7.3"/>
    </reaction>
</comment>
<dbReference type="Gene3D" id="3.40.50.620">
    <property type="entry name" value="HUPs"/>
    <property type="match status" value="1"/>
</dbReference>
<evidence type="ECO:0000256" key="5">
    <source>
        <dbReference type="ARBA" id="ARBA00022993"/>
    </source>
</evidence>
<keyword evidence="4" id="KW-0460">Magnesium</keyword>
<dbReference type="EMBL" id="UINC01153985">
    <property type="protein sequence ID" value="SVD48998.1"/>
    <property type="molecule type" value="Genomic_DNA"/>
</dbReference>
<dbReference type="NCBIfam" id="TIGR00125">
    <property type="entry name" value="cyt_tran_rel"/>
    <property type="match status" value="1"/>
</dbReference>
<dbReference type="PRINTS" id="PR01020">
    <property type="entry name" value="LPSBIOSNTHSS"/>
</dbReference>
<dbReference type="InterPro" id="IPR004821">
    <property type="entry name" value="Cyt_trans-like"/>
</dbReference>
<accession>A0A382VSX2</accession>
<evidence type="ECO:0000313" key="8">
    <source>
        <dbReference type="EMBL" id="SVD48998.1"/>
    </source>
</evidence>
<dbReference type="GO" id="GO:0015937">
    <property type="term" value="P:coenzyme A biosynthetic process"/>
    <property type="evidence" value="ECO:0007669"/>
    <property type="project" value="UniProtKB-KW"/>
</dbReference>
<keyword evidence="3" id="KW-0963">Cytoplasm</keyword>